<dbReference type="Gene3D" id="3.50.50.60">
    <property type="entry name" value="FAD/NAD(P)-binding domain"/>
    <property type="match status" value="1"/>
</dbReference>
<accession>A0A6J6KSF0</accession>
<dbReference type="AlphaFoldDB" id="A0A6J6KSF0"/>
<protein>
    <submittedName>
        <fullName evidence="1">Unannotated protein</fullName>
    </submittedName>
</protein>
<name>A0A6J6KSF0_9ZZZZ</name>
<dbReference type="EMBL" id="CAEZWR010000002">
    <property type="protein sequence ID" value="CAB4652700.1"/>
    <property type="molecule type" value="Genomic_DNA"/>
</dbReference>
<dbReference type="Gene3D" id="3.90.660.10">
    <property type="match status" value="1"/>
</dbReference>
<organism evidence="1">
    <name type="scientific">freshwater metagenome</name>
    <dbReference type="NCBI Taxonomy" id="449393"/>
    <lineage>
        <taxon>unclassified sequences</taxon>
        <taxon>metagenomes</taxon>
        <taxon>ecological metagenomes</taxon>
    </lineage>
</organism>
<dbReference type="PANTHER" id="PTHR16128">
    <property type="entry name" value="FAD/NAD(P)-BINDING OXIDOREDUCTASE FAMILY PROTEIN"/>
    <property type="match status" value="1"/>
</dbReference>
<sequence length="333" mass="36203">MTNQLPIAVIGAGMSGIACARMLHQHNVPFRVIDRGRVVGGRMASRRIRESGTAFDGHITDIGASYFTVQDPDFATVVNLWIDTGVAREWTDAFHVATPAGISGIRTGPMRYSATNGLRSIIEHQAEILPTELIQPSTQVAAVSVQEDHVVVDGEPFSAVAVCVPDPQAKQFIDAALASTHEILNQIDWEAVIAVTAVFEPDTLPKFDGIFVNEHRVLTWIANDGHRRGNEDPVVVAHVHPELAAQYLTDPAGVIPQALDALLPILGLTEHPQWSSAMRWTFAKPTSARPELYSFDEGNRIGLAGDSWAGGPKVEAAWKSGHELGVHLAQWWN</sequence>
<dbReference type="SUPFAM" id="SSF51905">
    <property type="entry name" value="FAD/NAD(P)-binding domain"/>
    <property type="match status" value="1"/>
</dbReference>
<dbReference type="Pfam" id="PF13450">
    <property type="entry name" value="NAD_binding_8"/>
    <property type="match status" value="1"/>
</dbReference>
<dbReference type="InterPro" id="IPR036188">
    <property type="entry name" value="FAD/NAD-bd_sf"/>
</dbReference>
<gene>
    <name evidence="1" type="ORF">UFOPK2282_00025</name>
</gene>
<reference evidence="1" key="1">
    <citation type="submission" date="2020-05" db="EMBL/GenBank/DDBJ databases">
        <authorList>
            <person name="Chiriac C."/>
            <person name="Salcher M."/>
            <person name="Ghai R."/>
            <person name="Kavagutti S V."/>
        </authorList>
    </citation>
    <scope>NUCLEOTIDE SEQUENCE</scope>
</reference>
<proteinExistence type="predicted"/>
<evidence type="ECO:0000313" key="1">
    <source>
        <dbReference type="EMBL" id="CAB4652700.1"/>
    </source>
</evidence>
<dbReference type="PANTHER" id="PTHR16128:SF5">
    <property type="entry name" value="FAD_NAD(P)-BINDING OXIDOREDUCTASE FAMILY PROTEIN"/>
    <property type="match status" value="1"/>
</dbReference>